<proteinExistence type="predicted"/>
<comment type="caution">
    <text evidence="2">The sequence shown here is derived from an EMBL/GenBank/DDBJ whole genome shotgun (WGS) entry which is preliminary data.</text>
</comment>
<dbReference type="EMBL" id="JBBPFD010000019">
    <property type="protein sequence ID" value="KAK7886731.1"/>
    <property type="molecule type" value="Genomic_DNA"/>
</dbReference>
<evidence type="ECO:0000256" key="1">
    <source>
        <dbReference type="SAM" id="MobiDB-lite"/>
    </source>
</evidence>
<protein>
    <submittedName>
        <fullName evidence="2">Uncharacterized protein</fullName>
    </submittedName>
</protein>
<reference evidence="3" key="1">
    <citation type="submission" date="2024-04" db="EMBL/GenBank/DDBJ databases">
        <title>Salinicola lusitanus LLJ914,a marine bacterium isolated from the Okinawa Trough.</title>
        <authorList>
            <person name="Li J."/>
        </authorList>
    </citation>
    <scope>NUCLEOTIDE SEQUENCE [LARGE SCALE GENOMIC DNA]</scope>
</reference>
<organism evidence="2 3">
    <name type="scientific">Mugilogobius chulae</name>
    <name type="common">yellowstripe goby</name>
    <dbReference type="NCBI Taxonomy" id="88201"/>
    <lineage>
        <taxon>Eukaryota</taxon>
        <taxon>Metazoa</taxon>
        <taxon>Chordata</taxon>
        <taxon>Craniata</taxon>
        <taxon>Vertebrata</taxon>
        <taxon>Euteleostomi</taxon>
        <taxon>Actinopterygii</taxon>
        <taxon>Neopterygii</taxon>
        <taxon>Teleostei</taxon>
        <taxon>Neoteleostei</taxon>
        <taxon>Acanthomorphata</taxon>
        <taxon>Gobiaria</taxon>
        <taxon>Gobiiformes</taxon>
        <taxon>Gobioidei</taxon>
        <taxon>Gobiidae</taxon>
        <taxon>Gobionellinae</taxon>
        <taxon>Mugilogobius</taxon>
    </lineage>
</organism>
<feature type="region of interest" description="Disordered" evidence="1">
    <location>
        <begin position="20"/>
        <end position="104"/>
    </location>
</feature>
<feature type="compositionally biased region" description="Basic residues" evidence="1">
    <location>
        <begin position="85"/>
        <end position="94"/>
    </location>
</feature>
<sequence length="104" mass="11573">MNGPTFQLYSLCQVFHAEVLPAAAPENSPRTKTKAEAGKGTKRKCVNGEKKEPKREDSDTDERSDKSSSDSEDWTPVARSYSPTLKRKRKLKLKSKSEPGSTET</sequence>
<accession>A0AAW0N216</accession>
<evidence type="ECO:0000313" key="3">
    <source>
        <dbReference type="Proteomes" id="UP001460270"/>
    </source>
</evidence>
<name>A0AAW0N216_9GOBI</name>
<evidence type="ECO:0000313" key="2">
    <source>
        <dbReference type="EMBL" id="KAK7886731.1"/>
    </source>
</evidence>
<dbReference type="Proteomes" id="UP001460270">
    <property type="component" value="Unassembled WGS sequence"/>
</dbReference>
<feature type="compositionally biased region" description="Basic and acidic residues" evidence="1">
    <location>
        <begin position="46"/>
        <end position="69"/>
    </location>
</feature>
<keyword evidence="3" id="KW-1185">Reference proteome</keyword>
<gene>
    <name evidence="2" type="ORF">WMY93_026352</name>
</gene>
<dbReference type="AlphaFoldDB" id="A0AAW0N216"/>